<evidence type="ECO:0000256" key="2">
    <source>
        <dbReference type="ARBA" id="ARBA00022475"/>
    </source>
</evidence>
<dbReference type="EC" id="3.4.23.36" evidence="9"/>
<keyword evidence="3 9" id="KW-0645">Protease</keyword>
<dbReference type="GO" id="GO:0004190">
    <property type="term" value="F:aspartic-type endopeptidase activity"/>
    <property type="evidence" value="ECO:0007669"/>
    <property type="project" value="UniProtKB-UniRule"/>
</dbReference>
<dbReference type="UniPathway" id="UPA00665"/>
<dbReference type="PATRIC" id="fig|1173020.3.peg.1967"/>
<dbReference type="PANTHER" id="PTHR33695:SF1">
    <property type="entry name" value="LIPOPROTEIN SIGNAL PEPTIDASE"/>
    <property type="match status" value="1"/>
</dbReference>
<keyword evidence="13" id="KW-1185">Reference proteome</keyword>
<keyword evidence="4 9" id="KW-0812">Transmembrane</keyword>
<name>K9UF69_CHAP6</name>
<evidence type="ECO:0000256" key="3">
    <source>
        <dbReference type="ARBA" id="ARBA00022670"/>
    </source>
</evidence>
<gene>
    <name evidence="9" type="primary">lspA</name>
    <name evidence="12" type="ORF">Cha6605_1719</name>
</gene>
<dbReference type="GO" id="GO:0005886">
    <property type="term" value="C:plasma membrane"/>
    <property type="evidence" value="ECO:0007669"/>
    <property type="project" value="UniProtKB-SubCell"/>
</dbReference>
<dbReference type="GO" id="GO:0006508">
    <property type="term" value="P:proteolysis"/>
    <property type="evidence" value="ECO:0007669"/>
    <property type="project" value="UniProtKB-KW"/>
</dbReference>
<feature type="transmembrane region" description="Helical" evidence="9">
    <location>
        <begin position="123"/>
        <end position="148"/>
    </location>
</feature>
<dbReference type="Proteomes" id="UP000010366">
    <property type="component" value="Chromosome"/>
</dbReference>
<evidence type="ECO:0000256" key="9">
    <source>
        <dbReference type="HAMAP-Rule" id="MF_00161"/>
    </source>
</evidence>
<dbReference type="PANTHER" id="PTHR33695">
    <property type="entry name" value="LIPOPROTEIN SIGNAL PEPTIDASE"/>
    <property type="match status" value="1"/>
</dbReference>
<dbReference type="Pfam" id="PF01252">
    <property type="entry name" value="Peptidase_A8"/>
    <property type="match status" value="1"/>
</dbReference>
<evidence type="ECO:0000256" key="4">
    <source>
        <dbReference type="ARBA" id="ARBA00022692"/>
    </source>
</evidence>
<feature type="transmembrane region" description="Helical" evidence="9">
    <location>
        <begin position="93"/>
        <end position="111"/>
    </location>
</feature>
<feature type="active site" evidence="9">
    <location>
        <position position="133"/>
    </location>
</feature>
<keyword evidence="8 9" id="KW-0472">Membrane</keyword>
<dbReference type="AlphaFoldDB" id="K9UF69"/>
<evidence type="ECO:0000313" key="12">
    <source>
        <dbReference type="EMBL" id="AFY92844.1"/>
    </source>
</evidence>
<reference evidence="12 13" key="1">
    <citation type="submission" date="2012-05" db="EMBL/GenBank/DDBJ databases">
        <title>Finished chromosome of genome of Chamaesiphon sp. PCC 6605.</title>
        <authorList>
            <consortium name="US DOE Joint Genome Institute"/>
            <person name="Gugger M."/>
            <person name="Coursin T."/>
            <person name="Rippka R."/>
            <person name="Tandeau De Marsac N."/>
            <person name="Huntemann M."/>
            <person name="Wei C.-L."/>
            <person name="Han J."/>
            <person name="Detter J.C."/>
            <person name="Han C."/>
            <person name="Tapia R."/>
            <person name="Chen A."/>
            <person name="Kyrpides N."/>
            <person name="Mavromatis K."/>
            <person name="Markowitz V."/>
            <person name="Szeto E."/>
            <person name="Ivanova N."/>
            <person name="Pagani I."/>
            <person name="Pati A."/>
            <person name="Goodwin L."/>
            <person name="Nordberg H.P."/>
            <person name="Cantor M.N."/>
            <person name="Hua S.X."/>
            <person name="Woyke T."/>
            <person name="Kerfeld C.A."/>
        </authorList>
    </citation>
    <scope>NUCLEOTIDE SEQUENCE [LARGE SCALE GENOMIC DNA]</scope>
    <source>
        <strain evidence="13">ATCC 27169 / PCC 6605</strain>
    </source>
</reference>
<dbReference type="PRINTS" id="PR00781">
    <property type="entry name" value="LIPOSIGPTASE"/>
</dbReference>
<proteinExistence type="inferred from homology"/>
<dbReference type="STRING" id="1173020.Cha6605_1719"/>
<comment type="subcellular location">
    <subcellularLocation>
        <location evidence="9">Cell membrane</location>
        <topology evidence="9">Multi-pass membrane protein</topology>
    </subcellularLocation>
</comment>
<dbReference type="eggNOG" id="COG0597">
    <property type="taxonomic scope" value="Bacteria"/>
</dbReference>
<feature type="transmembrane region" description="Helical" evidence="9">
    <location>
        <begin position="66"/>
        <end position="86"/>
    </location>
</feature>
<accession>K9UF69</accession>
<comment type="pathway">
    <text evidence="9">Protein modification; lipoprotein biosynthesis (signal peptide cleavage).</text>
</comment>
<evidence type="ECO:0000256" key="7">
    <source>
        <dbReference type="ARBA" id="ARBA00022989"/>
    </source>
</evidence>
<comment type="caution">
    <text evidence="9">Lacks conserved residue(s) required for the propagation of feature annotation.</text>
</comment>
<evidence type="ECO:0000256" key="1">
    <source>
        <dbReference type="ARBA" id="ARBA00006139"/>
    </source>
</evidence>
<dbReference type="KEGG" id="cmp:Cha6605_1719"/>
<protein>
    <recommendedName>
        <fullName evidence="9">Lipoprotein signal peptidase</fullName>
        <ecNumber evidence="9">3.4.23.36</ecNumber>
    </recommendedName>
    <alternativeName>
        <fullName evidence="9">Prolipoprotein signal peptidase</fullName>
    </alternativeName>
    <alternativeName>
        <fullName evidence="9">Signal peptidase II</fullName>
        <shortName evidence="9">SPase II</shortName>
    </alternativeName>
</protein>
<feature type="active site" evidence="9">
    <location>
        <position position="117"/>
    </location>
</feature>
<keyword evidence="7 9" id="KW-1133">Transmembrane helix</keyword>
<dbReference type="EMBL" id="CP003600">
    <property type="protein sequence ID" value="AFY92844.1"/>
    <property type="molecule type" value="Genomic_DNA"/>
</dbReference>
<dbReference type="InterPro" id="IPR001872">
    <property type="entry name" value="Peptidase_A8"/>
</dbReference>
<keyword evidence="5 9" id="KW-0064">Aspartyl protease</keyword>
<dbReference type="HOGENOM" id="CLU_083252_3_2_3"/>
<dbReference type="NCBIfam" id="TIGR00077">
    <property type="entry name" value="lspA"/>
    <property type="match status" value="1"/>
</dbReference>
<dbReference type="HAMAP" id="MF_00161">
    <property type="entry name" value="LspA"/>
    <property type="match status" value="1"/>
</dbReference>
<organism evidence="12 13">
    <name type="scientific">Chamaesiphon minutus (strain ATCC 27169 / PCC 6605)</name>
    <dbReference type="NCBI Taxonomy" id="1173020"/>
    <lineage>
        <taxon>Bacteria</taxon>
        <taxon>Bacillati</taxon>
        <taxon>Cyanobacteriota</taxon>
        <taxon>Cyanophyceae</taxon>
        <taxon>Gomontiellales</taxon>
        <taxon>Chamaesiphonaceae</taxon>
        <taxon>Chamaesiphon</taxon>
    </lineage>
</organism>
<evidence type="ECO:0000256" key="5">
    <source>
        <dbReference type="ARBA" id="ARBA00022750"/>
    </source>
</evidence>
<evidence type="ECO:0000256" key="8">
    <source>
        <dbReference type="ARBA" id="ARBA00023136"/>
    </source>
</evidence>
<comment type="similarity">
    <text evidence="1 9 11">Belongs to the peptidase A8 family.</text>
</comment>
<sequence>MRIRVKNQTFWYAALLSLIIDQASKFLTVQFFDLGQTLPLLPGVFHLTYFTNKGAAFSLFSNSGGWLKWISLGVSLGLVVLALRANLSRWERVGYGCILGGALGNGVDRFVKAEVVDLLDFRLINFPVFNLADVAINIGIGCLLVAAFQERQRSDRAQRNKR</sequence>
<comment type="catalytic activity">
    <reaction evidence="9 10">
        <text>Release of signal peptides from bacterial membrane prolipoproteins. Hydrolyzes -Xaa-Yaa-Zaa-|-(S,diacylglyceryl)Cys-, in which Xaa is hydrophobic (preferably Leu), and Yaa (Ala or Ser) and Zaa (Gly or Ala) have small, neutral side chains.</text>
        <dbReference type="EC" id="3.4.23.36"/>
    </reaction>
</comment>
<evidence type="ECO:0000313" key="13">
    <source>
        <dbReference type="Proteomes" id="UP000010366"/>
    </source>
</evidence>
<comment type="function">
    <text evidence="9 10">This protein specifically catalyzes the removal of signal peptides from prolipoproteins.</text>
</comment>
<evidence type="ECO:0000256" key="10">
    <source>
        <dbReference type="RuleBase" id="RU000594"/>
    </source>
</evidence>
<evidence type="ECO:0000256" key="6">
    <source>
        <dbReference type="ARBA" id="ARBA00022801"/>
    </source>
</evidence>
<dbReference type="PROSITE" id="PS00855">
    <property type="entry name" value="SPASE_II"/>
    <property type="match status" value="1"/>
</dbReference>
<keyword evidence="2 9" id="KW-1003">Cell membrane</keyword>
<keyword evidence="6 9" id="KW-0378">Hydrolase</keyword>
<keyword evidence="12" id="KW-0449">Lipoprotein</keyword>
<evidence type="ECO:0000256" key="11">
    <source>
        <dbReference type="RuleBase" id="RU004181"/>
    </source>
</evidence>